<gene>
    <name evidence="2" type="ORF">HINF_LOCUS17372</name>
    <name evidence="1" type="ORF">HINF_LOCUS64036</name>
</gene>
<dbReference type="AlphaFoldDB" id="A0AA86V4P0"/>
<name>A0AA86V4P0_9EUKA</name>
<dbReference type="Proteomes" id="UP001642409">
    <property type="component" value="Unassembled WGS sequence"/>
</dbReference>
<comment type="caution">
    <text evidence="1">The sequence shown here is derived from an EMBL/GenBank/DDBJ whole genome shotgun (WGS) entry which is preliminary data.</text>
</comment>
<evidence type="ECO:0000313" key="1">
    <source>
        <dbReference type="EMBL" id="CAI9976391.1"/>
    </source>
</evidence>
<dbReference type="EMBL" id="CATOUU010001173">
    <property type="protein sequence ID" value="CAI9976391.1"/>
    <property type="molecule type" value="Genomic_DNA"/>
</dbReference>
<protein>
    <submittedName>
        <fullName evidence="2">Hypothetical_protein</fullName>
    </submittedName>
</protein>
<accession>A0AA86V4P0</accession>
<organism evidence="1">
    <name type="scientific">Hexamita inflata</name>
    <dbReference type="NCBI Taxonomy" id="28002"/>
    <lineage>
        <taxon>Eukaryota</taxon>
        <taxon>Metamonada</taxon>
        <taxon>Diplomonadida</taxon>
        <taxon>Hexamitidae</taxon>
        <taxon>Hexamitinae</taxon>
        <taxon>Hexamita</taxon>
    </lineage>
</organism>
<keyword evidence="3" id="KW-1185">Reference proteome</keyword>
<proteinExistence type="predicted"/>
<sequence length="196" mass="22568">MKILSYREANSQIVFCRTSGQLNDLNIIIIFQGLFQQIFEFEKGIELFNQLQLLIQKQVLLLPIFARISYSVSLIDINYAAYFTSFFSQVITYQTDLYLFVKNISTLGVCCNKLLILKLAHADSDSFPEFLIFVSVEIAASQNVAELIPLFIYSYVCSKQSGYRKMNALQYVLLGQFKRSDALWNSFIYTIFSSMV</sequence>
<evidence type="ECO:0000313" key="3">
    <source>
        <dbReference type="Proteomes" id="UP001642409"/>
    </source>
</evidence>
<reference evidence="1" key="1">
    <citation type="submission" date="2023-06" db="EMBL/GenBank/DDBJ databases">
        <authorList>
            <person name="Kurt Z."/>
        </authorList>
    </citation>
    <scope>NUCLEOTIDE SEQUENCE</scope>
</reference>
<evidence type="ECO:0000313" key="2">
    <source>
        <dbReference type="EMBL" id="CAL6001294.1"/>
    </source>
</evidence>
<reference evidence="2 3" key="2">
    <citation type="submission" date="2024-07" db="EMBL/GenBank/DDBJ databases">
        <authorList>
            <person name="Akdeniz Z."/>
        </authorList>
    </citation>
    <scope>NUCLEOTIDE SEQUENCE [LARGE SCALE GENOMIC DNA]</scope>
</reference>
<dbReference type="EMBL" id="CAXDID020000043">
    <property type="protein sequence ID" value="CAL6001294.1"/>
    <property type="molecule type" value="Genomic_DNA"/>
</dbReference>